<evidence type="ECO:0000256" key="1">
    <source>
        <dbReference type="SAM" id="MobiDB-lite"/>
    </source>
</evidence>
<dbReference type="EnsemblPlants" id="PNT78122">
    <property type="protein sequence ID" value="PNT78122"/>
    <property type="gene ID" value="BRADI_1g74055v3"/>
</dbReference>
<evidence type="ECO:0000313" key="4">
    <source>
        <dbReference type="Proteomes" id="UP000008810"/>
    </source>
</evidence>
<feature type="region of interest" description="Disordered" evidence="1">
    <location>
        <begin position="1"/>
        <end position="26"/>
    </location>
</feature>
<reference evidence="2 3" key="1">
    <citation type="journal article" date="2010" name="Nature">
        <title>Genome sequencing and analysis of the model grass Brachypodium distachyon.</title>
        <authorList>
            <consortium name="International Brachypodium Initiative"/>
        </authorList>
    </citation>
    <scope>NUCLEOTIDE SEQUENCE [LARGE SCALE GENOMIC DNA]</scope>
    <source>
        <strain evidence="2 3">Bd21</strain>
    </source>
</reference>
<proteinExistence type="predicted"/>
<dbReference type="AlphaFoldDB" id="A0A2K2DV28"/>
<dbReference type="Proteomes" id="UP000008810">
    <property type="component" value="Chromosome 1"/>
</dbReference>
<sequence>MGLCRTTKDRVEFSSGHRGHVKRADGDDGIITARSMSRSQFAVG</sequence>
<gene>
    <name evidence="2" type="ORF">BRADI_1g74055v3</name>
</gene>
<protein>
    <submittedName>
        <fullName evidence="2 3">Uncharacterized protein</fullName>
    </submittedName>
</protein>
<reference evidence="3" key="3">
    <citation type="submission" date="2018-08" db="UniProtKB">
        <authorList>
            <consortium name="EnsemblPlants"/>
        </authorList>
    </citation>
    <scope>IDENTIFICATION</scope>
    <source>
        <strain evidence="3">cv. Bd21</strain>
    </source>
</reference>
<dbReference type="EMBL" id="CM000880">
    <property type="protein sequence ID" value="PNT78122.1"/>
    <property type="molecule type" value="Genomic_DNA"/>
</dbReference>
<name>A0A2K2DV28_BRADI</name>
<evidence type="ECO:0000313" key="3">
    <source>
        <dbReference type="EnsemblPlants" id="PNT78122"/>
    </source>
</evidence>
<evidence type="ECO:0000313" key="2">
    <source>
        <dbReference type="EMBL" id="PNT78122.1"/>
    </source>
</evidence>
<organism evidence="2">
    <name type="scientific">Brachypodium distachyon</name>
    <name type="common">Purple false brome</name>
    <name type="synonym">Trachynia distachya</name>
    <dbReference type="NCBI Taxonomy" id="15368"/>
    <lineage>
        <taxon>Eukaryota</taxon>
        <taxon>Viridiplantae</taxon>
        <taxon>Streptophyta</taxon>
        <taxon>Embryophyta</taxon>
        <taxon>Tracheophyta</taxon>
        <taxon>Spermatophyta</taxon>
        <taxon>Magnoliopsida</taxon>
        <taxon>Liliopsida</taxon>
        <taxon>Poales</taxon>
        <taxon>Poaceae</taxon>
        <taxon>BOP clade</taxon>
        <taxon>Pooideae</taxon>
        <taxon>Stipodae</taxon>
        <taxon>Brachypodieae</taxon>
        <taxon>Brachypodium</taxon>
    </lineage>
</organism>
<dbReference type="Gramene" id="PNT78122">
    <property type="protein sequence ID" value="PNT78122"/>
    <property type="gene ID" value="BRADI_1g74055v3"/>
</dbReference>
<reference evidence="2" key="2">
    <citation type="submission" date="2017-06" db="EMBL/GenBank/DDBJ databases">
        <title>WGS assembly of Brachypodium distachyon.</title>
        <authorList>
            <consortium name="The International Brachypodium Initiative"/>
            <person name="Lucas S."/>
            <person name="Harmon-Smith M."/>
            <person name="Lail K."/>
            <person name="Tice H."/>
            <person name="Grimwood J."/>
            <person name="Bruce D."/>
            <person name="Barry K."/>
            <person name="Shu S."/>
            <person name="Lindquist E."/>
            <person name="Wang M."/>
            <person name="Pitluck S."/>
            <person name="Vogel J.P."/>
            <person name="Garvin D.F."/>
            <person name="Mockler T.C."/>
            <person name="Schmutz J."/>
            <person name="Rokhsar D."/>
            <person name="Bevan M.W."/>
        </authorList>
    </citation>
    <scope>NUCLEOTIDE SEQUENCE</scope>
    <source>
        <strain evidence="2">Bd21</strain>
    </source>
</reference>
<feature type="compositionally biased region" description="Basic and acidic residues" evidence="1">
    <location>
        <begin position="1"/>
        <end position="12"/>
    </location>
</feature>
<dbReference type="InParanoid" id="A0A2K2DV28"/>
<keyword evidence="4" id="KW-1185">Reference proteome</keyword>
<accession>A0A2K2DV28</accession>